<comment type="caution">
    <text evidence="1">The sequence shown here is derived from an EMBL/GenBank/DDBJ whole genome shotgun (WGS) entry which is preliminary data.</text>
</comment>
<proteinExistence type="predicted"/>
<protein>
    <submittedName>
        <fullName evidence="1">Uncharacterized protein</fullName>
    </submittedName>
</protein>
<accession>A0A1F7GUI8</accession>
<evidence type="ECO:0000313" key="1">
    <source>
        <dbReference type="EMBL" id="OGK22256.1"/>
    </source>
</evidence>
<dbReference type="Proteomes" id="UP000177026">
    <property type="component" value="Unassembled WGS sequence"/>
</dbReference>
<reference evidence="1 2" key="1">
    <citation type="journal article" date="2016" name="Nat. Commun.">
        <title>Thousands of microbial genomes shed light on interconnected biogeochemical processes in an aquifer system.</title>
        <authorList>
            <person name="Anantharaman K."/>
            <person name="Brown C.T."/>
            <person name="Hug L.A."/>
            <person name="Sharon I."/>
            <person name="Castelle C.J."/>
            <person name="Probst A.J."/>
            <person name="Thomas B.C."/>
            <person name="Singh A."/>
            <person name="Wilkins M.J."/>
            <person name="Karaoz U."/>
            <person name="Brodie E.L."/>
            <person name="Williams K.H."/>
            <person name="Hubbard S.S."/>
            <person name="Banfield J.F."/>
        </authorList>
    </citation>
    <scope>NUCLEOTIDE SEQUENCE [LARGE SCALE GENOMIC DNA]</scope>
</reference>
<organism evidence="1 2">
    <name type="scientific">Candidatus Roizmanbacteria bacterium RIFCSPHIGHO2_01_FULL_39_8</name>
    <dbReference type="NCBI Taxonomy" id="1802033"/>
    <lineage>
        <taxon>Bacteria</taxon>
        <taxon>Candidatus Roizmaniibacteriota</taxon>
    </lineage>
</organism>
<name>A0A1F7GUI8_9BACT</name>
<gene>
    <name evidence="1" type="ORF">A2866_02440</name>
</gene>
<dbReference type="EMBL" id="MFZI01000002">
    <property type="protein sequence ID" value="OGK22256.1"/>
    <property type="molecule type" value="Genomic_DNA"/>
</dbReference>
<sequence length="108" mass="11951">MGEYLKVINGLSVKADVASKMQPVQDAALFQANNLCQGVEPPFLAAEYIRTTTIATDSCKRFEGYLKQAPDELTKTFLFFTHALNFGCPDLSKHTSIVIKLAQAFFSK</sequence>
<evidence type="ECO:0000313" key="2">
    <source>
        <dbReference type="Proteomes" id="UP000177026"/>
    </source>
</evidence>
<dbReference type="AlphaFoldDB" id="A0A1F7GUI8"/>